<evidence type="ECO:0000256" key="1">
    <source>
        <dbReference type="SAM" id="Coils"/>
    </source>
</evidence>
<dbReference type="AlphaFoldDB" id="A0AA49GNJ5"/>
<feature type="coiled-coil region" evidence="1">
    <location>
        <begin position="553"/>
        <end position="580"/>
    </location>
</feature>
<reference evidence="3" key="1">
    <citation type="journal article" date="2023" name="Comput. Struct. Biotechnol. J.">
        <title>Discovery of a novel marine Bacteroidetes with a rich repertoire of carbohydrate-active enzymes.</title>
        <authorList>
            <person name="Chen B."/>
            <person name="Liu G."/>
            <person name="Chen Q."/>
            <person name="Wang H."/>
            <person name="Liu L."/>
            <person name="Tang K."/>
        </authorList>
    </citation>
    <scope>NUCLEOTIDE SEQUENCE</scope>
    <source>
        <strain evidence="3">TK19036</strain>
    </source>
</reference>
<name>A0AA49GNJ5_9BACT</name>
<dbReference type="Gene3D" id="2.60.40.10">
    <property type="entry name" value="Immunoglobulins"/>
    <property type="match status" value="1"/>
</dbReference>
<evidence type="ECO:0000256" key="2">
    <source>
        <dbReference type="SAM" id="MobiDB-lite"/>
    </source>
</evidence>
<organism evidence="3">
    <name type="scientific">Roseihalotalea indica</name>
    <dbReference type="NCBI Taxonomy" id="2867963"/>
    <lineage>
        <taxon>Bacteria</taxon>
        <taxon>Pseudomonadati</taxon>
        <taxon>Bacteroidota</taxon>
        <taxon>Cytophagia</taxon>
        <taxon>Cytophagales</taxon>
        <taxon>Catalimonadaceae</taxon>
        <taxon>Roseihalotalea</taxon>
    </lineage>
</organism>
<keyword evidence="1" id="KW-0175">Coiled coil</keyword>
<accession>A0AA49GNJ5</accession>
<proteinExistence type="predicted"/>
<reference evidence="3" key="2">
    <citation type="journal article" date="2024" name="Antonie Van Leeuwenhoek">
        <title>Roseihalotalea indica gen. nov., sp. nov., a halophilic Bacteroidetes from mesopelagic Southwest Indian Ocean with higher carbohydrate metabolic potential.</title>
        <authorList>
            <person name="Chen B."/>
            <person name="Zhang M."/>
            <person name="Lin D."/>
            <person name="Ye J."/>
            <person name="Tang K."/>
        </authorList>
    </citation>
    <scope>NUCLEOTIDE SEQUENCE</scope>
    <source>
        <strain evidence="3">TK19036</strain>
    </source>
</reference>
<dbReference type="EMBL" id="CP120682">
    <property type="protein sequence ID" value="WKN35850.1"/>
    <property type="molecule type" value="Genomic_DNA"/>
</dbReference>
<feature type="compositionally biased region" description="Basic and acidic residues" evidence="2">
    <location>
        <begin position="698"/>
        <end position="715"/>
    </location>
</feature>
<feature type="region of interest" description="Disordered" evidence="2">
    <location>
        <begin position="698"/>
        <end position="730"/>
    </location>
</feature>
<dbReference type="InterPro" id="IPR013783">
    <property type="entry name" value="Ig-like_fold"/>
</dbReference>
<protein>
    <submittedName>
        <fullName evidence="3">Uncharacterized protein</fullName>
    </submittedName>
</protein>
<sequence length="730" mass="83119">MNYSFAFFTTVFSFLGYVVMAQDELGLVFPDQKNWNVIEEGQPIKFTLNAKGGLSKNYTFKYKSDRELEITLEENGKFSWVPSYDLVSPEEGKKVIPVLFEVSTDGGQVASRQVEFMVHQKSRIPQLAELQPFFIKPDAENTYSVSVDSNDFSIQAEDNALPEGMTLSPTGDFRWKPTRDQFSKLRKEPLTISFHVQDKEYNDKEPGKLELLPASTSSREDEEKPEEALKLLLPRTSYWNVINEGEAFSLKLAARGGTDSNYSYKVLNADKLGLSYDTLGNIYWKPPYDFVNRLVDTRAAQVIFEVRNSKGESDRQVVDLLVNHVNRSPEIGELRNFYVSYGKENSYALNNTNAIVDPDDDPVVFKPLLSKMPQGMTLSAEGELKWEPSMSQYNRLQKEPLELPFIVEDQPYEAQTQGVLRIEVTQQDMPPIISMVPNQSHYSIREDEALNLKFYLSDPNGDTDISNFDFVADNNHIPRSSLRRNEPTQWEFNWEPGYDFFVEPGDTGTYQITFFVIDRSNQRQERTINVRVQDAENLVEKDQLLYNQYRTGLVRVMNLMDQLKDKQKAQQKEYKKARKGKKHRAITTASLGAITGLSPVVLSSEVQTQKYVSGVGGTTSMTIGSLEASNVIGKDASNIYENLSYINQKLGELQTQGNLFAGKYALSNSRRSGEFGDDLRKLILLLSLDKVTRLELDPSWENPRKASDKSIKETFPDFNPDPSRSPYINE</sequence>
<evidence type="ECO:0000313" key="3">
    <source>
        <dbReference type="EMBL" id="WKN35850.1"/>
    </source>
</evidence>
<feature type="region of interest" description="Disordered" evidence="2">
    <location>
        <begin position="205"/>
        <end position="224"/>
    </location>
</feature>
<gene>
    <name evidence="3" type="ORF">K4G66_26130</name>
</gene>